<dbReference type="Pfam" id="PF01762">
    <property type="entry name" value="Galactosyl_T"/>
    <property type="match status" value="1"/>
</dbReference>
<proteinExistence type="inferred from homology"/>
<dbReference type="UniPathway" id="UPA00378"/>
<dbReference type="FunFam" id="3.90.550.50:FF:000005">
    <property type="entry name" value="Hydroxyproline O-galactosyltransferase"/>
    <property type="match status" value="1"/>
</dbReference>
<evidence type="ECO:0000256" key="9">
    <source>
        <dbReference type="ARBA" id="ARBA00022989"/>
    </source>
</evidence>
<comment type="cofactor">
    <cofactor evidence="1">
        <name>Mn(2+)</name>
        <dbReference type="ChEBI" id="CHEBI:29035"/>
    </cofactor>
</comment>
<dbReference type="InterPro" id="IPR002659">
    <property type="entry name" value="Glyco_trans_31"/>
</dbReference>
<keyword evidence="8" id="KW-0735">Signal-anchor</keyword>
<evidence type="ECO:0000256" key="5">
    <source>
        <dbReference type="ARBA" id="ARBA00022676"/>
    </source>
</evidence>
<feature type="domain" description="Galectin" evidence="15">
    <location>
        <begin position="211"/>
        <end position="368"/>
    </location>
</feature>
<dbReference type="EMBL" id="NCVQ01000004">
    <property type="protein sequence ID" value="PWZ34548.1"/>
    <property type="molecule type" value="Genomic_DNA"/>
</dbReference>
<evidence type="ECO:0000256" key="14">
    <source>
        <dbReference type="SAM" id="Phobius"/>
    </source>
</evidence>
<dbReference type="Gene3D" id="2.60.120.200">
    <property type="match status" value="1"/>
</dbReference>
<comment type="subcellular location">
    <subcellularLocation>
        <location evidence="2">Golgi apparatus membrane</location>
        <topology evidence="2">Single-pass type II membrane protein</topology>
    </subcellularLocation>
</comment>
<evidence type="ECO:0000256" key="3">
    <source>
        <dbReference type="ARBA" id="ARBA00004922"/>
    </source>
</evidence>
<keyword evidence="11 14" id="KW-0472">Membrane</keyword>
<comment type="similarity">
    <text evidence="4">Belongs to the glycosyltransferase 31 family.</text>
</comment>
<dbReference type="InterPro" id="IPR013320">
    <property type="entry name" value="ConA-like_dom_sf"/>
</dbReference>
<keyword evidence="7 14" id="KW-0812">Transmembrane</keyword>
<evidence type="ECO:0000256" key="1">
    <source>
        <dbReference type="ARBA" id="ARBA00001936"/>
    </source>
</evidence>
<dbReference type="Proteomes" id="UP000251960">
    <property type="component" value="Chromosome 3"/>
</dbReference>
<feature type="compositionally biased region" description="Basic residues" evidence="13">
    <location>
        <begin position="16"/>
        <end position="30"/>
    </location>
</feature>
<dbReference type="GO" id="GO:0000139">
    <property type="term" value="C:Golgi membrane"/>
    <property type="evidence" value="ECO:0007669"/>
    <property type="project" value="UniProtKB-SubCell"/>
</dbReference>
<keyword evidence="9 14" id="KW-1133">Transmembrane helix</keyword>
<dbReference type="SUPFAM" id="SSF49899">
    <property type="entry name" value="Concanavalin A-like lectins/glucanases"/>
    <property type="match status" value="1"/>
</dbReference>
<sequence length="646" mass="71171">TRHFPFCLAPHPSPRPGKRRPSPFRIRARSARGFPNPAGRPRSSPPPPPAMKRARSSEVFIGVGRLRARRGLAPLLAAAAFAYLLFVSVKLTYLGSAGPAPAFGRLDTTGAGEPAARARSSGGGAVSGYGRITGEILRRHEAFEERRKRWGQLGNFTELERVAAEAWALGAAAWEEASAFDGDVDYIASRDVAGEGTAKCPGSLALGAGETTAFLPCGLAAGSAVTVVGTARPARPEYVEALERSGTGNGTVLVAQFAVELRGLRATDGEEPPRILHLNPRLRGDWSSRPVLEMNTCFRMQWGRAQRCDSTPSGDDDLVVTSQYGTLCSHDTSLDVSNNFVQNLGFALEDATGLAVTGGIDVHSVYATVLPKAHPSFSLQQVLEMSERWKARPVPEEPIHLFIGILSATNHFAERMAIRKTWMQFPAIQSGNVVARFFVALSHRKEINAALKKEAEYFGDIVILPFIDRYELVVLKTVAICQYGVHNVTADYIMKCDDDTFVRLDIVLHQISTYNKTSPLYLGNLNLLHRPLRRGKWAVTYEEWPEAVYPPYANGPGYVISAGIARDVASRHTNHSLRLFKMEDVSMGMWVEDYNASAPVQYVHSWRFCQFGCVDNYFTAHYQSPRQMLCLWEKLSAGRAHCCNYR</sequence>
<keyword evidence="10" id="KW-0333">Golgi apparatus</keyword>
<evidence type="ECO:0000256" key="12">
    <source>
        <dbReference type="ARBA" id="ARBA00023211"/>
    </source>
</evidence>
<reference evidence="16" key="1">
    <citation type="journal article" date="2018" name="Nat. Genet.">
        <title>Extensive intraspecific gene order and gene structural variations between Mo17 and other maize genomes.</title>
        <authorList>
            <person name="Sun S."/>
            <person name="Zhou Y."/>
            <person name="Chen J."/>
            <person name="Shi J."/>
            <person name="Zhao H."/>
            <person name="Zhao H."/>
            <person name="Song W."/>
            <person name="Zhang M."/>
            <person name="Cui Y."/>
            <person name="Dong X."/>
            <person name="Liu H."/>
            <person name="Ma X."/>
            <person name="Jiao Y."/>
            <person name="Wang B."/>
            <person name="Wei X."/>
            <person name="Stein J.C."/>
            <person name="Glaubitz J.C."/>
            <person name="Lu F."/>
            <person name="Yu G."/>
            <person name="Liang C."/>
            <person name="Fengler K."/>
            <person name="Li B."/>
            <person name="Rafalski A."/>
            <person name="Schnable P.S."/>
            <person name="Ware D.H."/>
            <person name="Buckler E.S."/>
            <person name="Lai J."/>
        </authorList>
    </citation>
    <scope>NUCLEOTIDE SEQUENCE [LARGE SCALE GENOMIC DNA]</scope>
    <source>
        <tissue evidence="16">Seedling</tissue>
    </source>
</reference>
<keyword evidence="6 16" id="KW-0808">Transferase</keyword>
<dbReference type="ExpressionAtlas" id="A0A3L6FP13">
    <property type="expression patterns" value="baseline and differential"/>
</dbReference>
<evidence type="ECO:0000256" key="2">
    <source>
        <dbReference type="ARBA" id="ARBA00004323"/>
    </source>
</evidence>
<protein>
    <submittedName>
        <fullName evidence="16">Hydroxyproline O-galactosyltransferase GALT2</fullName>
    </submittedName>
</protein>
<feature type="non-terminal residue" evidence="16">
    <location>
        <position position="1"/>
    </location>
</feature>
<dbReference type="GO" id="GO:0008378">
    <property type="term" value="F:galactosyltransferase activity"/>
    <property type="evidence" value="ECO:0007669"/>
    <property type="project" value="UniProtKB-ARBA"/>
</dbReference>
<evidence type="ECO:0000313" key="16">
    <source>
        <dbReference type="EMBL" id="PWZ34548.1"/>
    </source>
</evidence>
<evidence type="ECO:0000259" key="15">
    <source>
        <dbReference type="PROSITE" id="PS51304"/>
    </source>
</evidence>
<evidence type="ECO:0000256" key="7">
    <source>
        <dbReference type="ARBA" id="ARBA00022692"/>
    </source>
</evidence>
<dbReference type="PROSITE" id="PS51304">
    <property type="entry name" value="GALECTIN"/>
    <property type="match status" value="1"/>
</dbReference>
<dbReference type="GO" id="GO:0030246">
    <property type="term" value="F:carbohydrate binding"/>
    <property type="evidence" value="ECO:0007669"/>
    <property type="project" value="InterPro"/>
</dbReference>
<dbReference type="GO" id="GO:1901137">
    <property type="term" value="P:carbohydrate derivative biosynthetic process"/>
    <property type="evidence" value="ECO:0007669"/>
    <property type="project" value="UniProtKB-ARBA"/>
</dbReference>
<gene>
    <name evidence="16" type="primary">GALT2_0</name>
    <name evidence="16" type="ORF">Zm00014a_036575</name>
</gene>
<dbReference type="InterPro" id="IPR001079">
    <property type="entry name" value="Galectin_CRD"/>
</dbReference>
<comment type="caution">
    <text evidence="16">The sequence shown here is derived from an EMBL/GenBank/DDBJ whole genome shotgun (WGS) entry which is preliminary data.</text>
</comment>
<feature type="transmembrane region" description="Helical" evidence="14">
    <location>
        <begin position="75"/>
        <end position="95"/>
    </location>
</feature>
<keyword evidence="12" id="KW-0464">Manganese</keyword>
<evidence type="ECO:0000256" key="6">
    <source>
        <dbReference type="ARBA" id="ARBA00022679"/>
    </source>
</evidence>
<comment type="pathway">
    <text evidence="3">Protein modification; protein glycosylation.</text>
</comment>
<feature type="region of interest" description="Disordered" evidence="13">
    <location>
        <begin position="1"/>
        <end position="54"/>
    </location>
</feature>
<accession>A0A3L6FP13</accession>
<evidence type="ECO:0000256" key="13">
    <source>
        <dbReference type="SAM" id="MobiDB-lite"/>
    </source>
</evidence>
<evidence type="ECO:0000256" key="8">
    <source>
        <dbReference type="ARBA" id="ARBA00022968"/>
    </source>
</evidence>
<dbReference type="PANTHER" id="PTHR11214:SF121">
    <property type="entry name" value="HEXOSYLTRANSFERASE"/>
    <property type="match status" value="1"/>
</dbReference>
<dbReference type="Gene3D" id="3.90.550.50">
    <property type="match status" value="1"/>
</dbReference>
<evidence type="ECO:0000256" key="4">
    <source>
        <dbReference type="ARBA" id="ARBA00008661"/>
    </source>
</evidence>
<evidence type="ECO:0000256" key="10">
    <source>
        <dbReference type="ARBA" id="ARBA00023034"/>
    </source>
</evidence>
<dbReference type="SMART" id="SM00908">
    <property type="entry name" value="Gal-bind_lectin"/>
    <property type="match status" value="1"/>
</dbReference>
<name>A0A3L6FP13_MAIZE</name>
<evidence type="ECO:0000256" key="11">
    <source>
        <dbReference type="ARBA" id="ARBA00023136"/>
    </source>
</evidence>
<dbReference type="Pfam" id="PF00337">
    <property type="entry name" value="Gal-bind_lectin"/>
    <property type="match status" value="1"/>
</dbReference>
<organism evidence="16">
    <name type="scientific">Zea mays</name>
    <name type="common">Maize</name>
    <dbReference type="NCBI Taxonomy" id="4577"/>
    <lineage>
        <taxon>Eukaryota</taxon>
        <taxon>Viridiplantae</taxon>
        <taxon>Streptophyta</taxon>
        <taxon>Embryophyta</taxon>
        <taxon>Tracheophyta</taxon>
        <taxon>Spermatophyta</taxon>
        <taxon>Magnoliopsida</taxon>
        <taxon>Liliopsida</taxon>
        <taxon>Poales</taxon>
        <taxon>Poaceae</taxon>
        <taxon>PACMAD clade</taxon>
        <taxon>Panicoideae</taxon>
        <taxon>Andropogonodae</taxon>
        <taxon>Andropogoneae</taxon>
        <taxon>Tripsacinae</taxon>
        <taxon>Zea</taxon>
    </lineage>
</organism>
<keyword evidence="5 16" id="KW-0328">Glycosyltransferase</keyword>
<dbReference type="AlphaFoldDB" id="A0A3L6FP13"/>
<dbReference type="PANTHER" id="PTHR11214">
    <property type="entry name" value="BETA-1,3-N-ACETYLGLUCOSAMINYLTRANSFERASE"/>
    <property type="match status" value="1"/>
</dbReference>